<dbReference type="Proteomes" id="UP001383192">
    <property type="component" value="Unassembled WGS sequence"/>
</dbReference>
<feature type="region of interest" description="Disordered" evidence="1">
    <location>
        <begin position="1063"/>
        <end position="1097"/>
    </location>
</feature>
<gene>
    <name evidence="3" type="ORF">VNI00_018410</name>
</gene>
<evidence type="ECO:0000256" key="1">
    <source>
        <dbReference type="SAM" id="MobiDB-lite"/>
    </source>
</evidence>
<keyword evidence="4" id="KW-1185">Reference proteome</keyword>
<comment type="caution">
    <text evidence="3">The sequence shown here is derived from an EMBL/GenBank/DDBJ whole genome shotgun (WGS) entry which is preliminary data.</text>
</comment>
<organism evidence="3 4">
    <name type="scientific">Paramarasmius palmivorus</name>
    <dbReference type="NCBI Taxonomy" id="297713"/>
    <lineage>
        <taxon>Eukaryota</taxon>
        <taxon>Fungi</taxon>
        <taxon>Dikarya</taxon>
        <taxon>Basidiomycota</taxon>
        <taxon>Agaricomycotina</taxon>
        <taxon>Agaricomycetes</taxon>
        <taxon>Agaricomycetidae</taxon>
        <taxon>Agaricales</taxon>
        <taxon>Marasmiineae</taxon>
        <taxon>Marasmiaceae</taxon>
        <taxon>Paramarasmius</taxon>
    </lineage>
</organism>
<dbReference type="Pfam" id="PF18803">
    <property type="entry name" value="CxC2"/>
    <property type="match status" value="1"/>
</dbReference>
<dbReference type="Pfam" id="PF18758">
    <property type="entry name" value="KDZ"/>
    <property type="match status" value="1"/>
</dbReference>
<sequence>MSHSRYTVHVIRARLLIGIKVSTSFSKSVPRMPKKRKVDELQTVFFDLGSSESFIRQESLTEDHRRIRQRKVTVQPPSPKKTSVVDAILSLHDSTPFDWDDSSFNPLLSGASEDQQPGVEVDYSDRDDRAKEATRKSASSAKPMNSWLNLATKFLKQLMYNEGRGERDRRKCCQCADSSNQDWYRCRSCWGRDLWCASCIKEAHACRPFDVIEKWNGSFFERSSLAKLGLVVQLGHSIGTKCPNPKRLRTGFVVVDMHGVHENVLVNKCECKDVSEAGELWEQLLRYGLYPAMVEDPRTAFAFPVLSHFHTLTLQGKVSLYDYYHALEALTDGSGVEEVKDRYEAFIRVMRQWRFLKLLKRGGIGNDPTRELAEVKDGELCVPCLACPRPGINLPDDWETSTPLSKQFLYHKFISLDACFRLKRRKISTEKKDPGLYTGMAYYVPQPAYQEWMKTVPEQKDTSSCNSLAAVQQANTKYNRGYATTGAILCLCARHEMVEPNGTVDTSRGEKYMYSDYAVGCSQRHSYWRLLRILCYDIACQYSKKFFERMSRLPLAARIGIHKDRRKFAVPKLHIQGHERRCQEHFALNFLLGAGQTDGEGIERHWANLGPIATSTKEMGPGHRRDTLDDHFGHWNWMKTVRLGQLLFKRRREARSQCEIQSAELLDFSCAVSDSLEEWMGMVLAWESGDSEVNPYSLPHQGITEDDVRLKYAEKEAEEHKLGIPALHEVSPSAFMMLGLDIEDQQRLLSLDISENDVLTPDQKTNLLERRSRLSRGIARLRTIQQTYTPLVVPCMEGLHVAAESNEDTPVESVVLGLPSSVPDAVCNHPSLQTWIAMEVEFRRAQLSSSLHTIRNHLFVKARLNIERSLQVRHQKASTRARDNLGRLDRKILRFKGKFRAAWSALAILVGEENVGYPKLRDEDIRCLDEVDTNALRNRRKVLKRVPRAGDKDEMPLLQPGETRRVNSWIWKGVELEGDSEAMREVVRVEWCKAWARKRRWDEELELIAEEMRRTIESLKHEGRRWQGMQGDESPEGEGRAAYAARQASIRFGLASKFERMWSKPDPKPRKQVTVRDVIAEEDLEEDSMEEDNDLDI</sequence>
<name>A0AAW0AWN0_9AGAR</name>
<dbReference type="PANTHER" id="PTHR33104">
    <property type="entry name" value="SI:DKEY-29D5.2"/>
    <property type="match status" value="1"/>
</dbReference>
<feature type="compositionally biased region" description="Basic and acidic residues" evidence="1">
    <location>
        <begin position="123"/>
        <end position="135"/>
    </location>
</feature>
<evidence type="ECO:0000313" key="4">
    <source>
        <dbReference type="Proteomes" id="UP001383192"/>
    </source>
</evidence>
<evidence type="ECO:0000259" key="2">
    <source>
        <dbReference type="Pfam" id="PF18803"/>
    </source>
</evidence>
<evidence type="ECO:0000313" key="3">
    <source>
        <dbReference type="EMBL" id="KAK7018062.1"/>
    </source>
</evidence>
<dbReference type="EMBL" id="JAYKXP010000232">
    <property type="protein sequence ID" value="KAK7018062.1"/>
    <property type="molecule type" value="Genomic_DNA"/>
</dbReference>
<feature type="domain" description="CxC2-like cysteine cluster KDZ transposase-associated" evidence="2">
    <location>
        <begin position="225"/>
        <end position="334"/>
    </location>
</feature>
<protein>
    <recommendedName>
        <fullName evidence="2">CxC2-like cysteine cluster KDZ transposase-associated domain-containing protein</fullName>
    </recommendedName>
</protein>
<feature type="compositionally biased region" description="Acidic residues" evidence="1">
    <location>
        <begin position="1080"/>
        <end position="1097"/>
    </location>
</feature>
<proteinExistence type="predicted"/>
<accession>A0AAW0AWN0</accession>
<dbReference type="AlphaFoldDB" id="A0AAW0AWN0"/>
<feature type="region of interest" description="Disordered" evidence="1">
    <location>
        <begin position="109"/>
        <end position="138"/>
    </location>
</feature>
<dbReference type="InterPro" id="IPR040521">
    <property type="entry name" value="KDZ"/>
</dbReference>
<dbReference type="PANTHER" id="PTHR33104:SF2">
    <property type="entry name" value="CXC3 LIKE CYSTEINE CLUSTER DOMAIN-CONTAINING PROTEIN"/>
    <property type="match status" value="1"/>
</dbReference>
<dbReference type="InterPro" id="IPR041457">
    <property type="entry name" value="CxC2_KDZ-assoc"/>
</dbReference>
<reference evidence="3 4" key="1">
    <citation type="submission" date="2024-01" db="EMBL/GenBank/DDBJ databases">
        <title>A draft genome for a cacao thread blight-causing isolate of Paramarasmius palmivorus.</title>
        <authorList>
            <person name="Baruah I.K."/>
            <person name="Bukari Y."/>
            <person name="Amoako-Attah I."/>
            <person name="Meinhardt L.W."/>
            <person name="Bailey B.A."/>
            <person name="Cohen S.P."/>
        </authorList>
    </citation>
    <scope>NUCLEOTIDE SEQUENCE [LARGE SCALE GENOMIC DNA]</scope>
    <source>
        <strain evidence="3 4">GH-12</strain>
    </source>
</reference>